<feature type="signal peptide" evidence="2">
    <location>
        <begin position="1"/>
        <end position="15"/>
    </location>
</feature>
<keyword evidence="4" id="KW-1185">Reference proteome</keyword>
<gene>
    <name evidence="3" type="ORF">BLNAU_17646</name>
</gene>
<evidence type="ECO:0000256" key="2">
    <source>
        <dbReference type="SAM" id="SignalP"/>
    </source>
</evidence>
<dbReference type="EMBL" id="JARBJD010000202">
    <property type="protein sequence ID" value="KAK2947400.1"/>
    <property type="molecule type" value="Genomic_DNA"/>
</dbReference>
<evidence type="ECO:0000313" key="4">
    <source>
        <dbReference type="Proteomes" id="UP001281761"/>
    </source>
</evidence>
<feature type="compositionally biased region" description="Low complexity" evidence="1">
    <location>
        <begin position="43"/>
        <end position="67"/>
    </location>
</feature>
<evidence type="ECO:0000313" key="3">
    <source>
        <dbReference type="EMBL" id="KAK2947400.1"/>
    </source>
</evidence>
<reference evidence="3 4" key="1">
    <citation type="journal article" date="2022" name="bioRxiv">
        <title>Genomics of Preaxostyla Flagellates Illuminates Evolutionary Transitions and the Path Towards Mitochondrial Loss.</title>
        <authorList>
            <person name="Novak L.V.F."/>
            <person name="Treitli S.C."/>
            <person name="Pyrih J."/>
            <person name="Halakuc P."/>
            <person name="Pipaliya S.V."/>
            <person name="Vacek V."/>
            <person name="Brzon O."/>
            <person name="Soukal P."/>
            <person name="Eme L."/>
            <person name="Dacks J.B."/>
            <person name="Karnkowska A."/>
            <person name="Elias M."/>
            <person name="Hampl V."/>
        </authorList>
    </citation>
    <scope>NUCLEOTIDE SEQUENCE [LARGE SCALE GENOMIC DNA]</scope>
    <source>
        <strain evidence="3">NAU3</strain>
        <tissue evidence="3">Gut</tissue>
    </source>
</reference>
<organism evidence="3 4">
    <name type="scientific">Blattamonas nauphoetae</name>
    <dbReference type="NCBI Taxonomy" id="2049346"/>
    <lineage>
        <taxon>Eukaryota</taxon>
        <taxon>Metamonada</taxon>
        <taxon>Preaxostyla</taxon>
        <taxon>Oxymonadida</taxon>
        <taxon>Blattamonas</taxon>
    </lineage>
</organism>
<keyword evidence="2" id="KW-0732">Signal</keyword>
<comment type="caution">
    <text evidence="3">The sequence shown here is derived from an EMBL/GenBank/DDBJ whole genome shotgun (WGS) entry which is preliminary data.</text>
</comment>
<feature type="compositionally biased region" description="Basic and acidic residues" evidence="1">
    <location>
        <begin position="80"/>
        <end position="91"/>
    </location>
</feature>
<dbReference type="Proteomes" id="UP001281761">
    <property type="component" value="Unassembled WGS sequence"/>
</dbReference>
<name>A0ABQ9X6R9_9EUKA</name>
<proteinExistence type="predicted"/>
<sequence>MFLLLSVSLFTKITSQWMNMNDMFSSFPTPSNLFSSNSPFPNNPFSTCQNPPQQSCSCPQQSPPNQQLQHEHPTNVTESETSRKEQEEHRIQTVKCTTVTPPSDDSSSKLSSSHTPSSSPSFPSTRTTRLPRSETGGRGYTPQSSSSTRRCRDRQSFGLKSQNPALRRLERKIETLKKKEERELQRCTADCRDEYERVLDDLHFEESSADSRQIRRNAQRESEACVRDCKRASEEKADEVCDSVKFDGYDACDQILDDWRTESFDEKPGRRVKTKEDARREHRQCLEDVDELIDQCMLDF</sequence>
<feature type="compositionally biased region" description="Low complexity" evidence="1">
    <location>
        <begin position="101"/>
        <end position="134"/>
    </location>
</feature>
<protein>
    <submittedName>
        <fullName evidence="3">Uncharacterized protein</fullName>
    </submittedName>
</protein>
<feature type="chain" id="PRO_5047442418" evidence="2">
    <location>
        <begin position="16"/>
        <end position="300"/>
    </location>
</feature>
<feature type="region of interest" description="Disordered" evidence="1">
    <location>
        <begin position="43"/>
        <end position="166"/>
    </location>
</feature>
<evidence type="ECO:0000256" key="1">
    <source>
        <dbReference type="SAM" id="MobiDB-lite"/>
    </source>
</evidence>
<accession>A0ABQ9X6R9</accession>